<dbReference type="CDD" id="cd17920">
    <property type="entry name" value="DEXHc_RecQ"/>
    <property type="match status" value="1"/>
</dbReference>
<dbReference type="Gene3D" id="3.40.50.300">
    <property type="entry name" value="P-loop containing nucleotide triphosphate hydrolases"/>
    <property type="match status" value="2"/>
</dbReference>
<dbReference type="RefSeq" id="WP_238749594.1">
    <property type="nucleotide sequence ID" value="NZ_CAKLPZ010000001.1"/>
</dbReference>
<dbReference type="SMART" id="SM00956">
    <property type="entry name" value="RQC"/>
    <property type="match status" value="1"/>
</dbReference>
<dbReference type="InterPro" id="IPR036388">
    <property type="entry name" value="WH-like_DNA-bd_sf"/>
</dbReference>
<evidence type="ECO:0000256" key="9">
    <source>
        <dbReference type="ARBA" id="ARBA00022833"/>
    </source>
</evidence>
<dbReference type="SUPFAM" id="SSF52540">
    <property type="entry name" value="P-loop containing nucleoside triphosphate hydrolases"/>
    <property type="match status" value="1"/>
</dbReference>
<feature type="domain" description="HRDC" evidence="18">
    <location>
        <begin position="524"/>
        <end position="604"/>
    </location>
</feature>
<keyword evidence="8 21" id="KW-0347">Helicase</keyword>
<dbReference type="InterPro" id="IPR002121">
    <property type="entry name" value="HRDC_dom"/>
</dbReference>
<keyword evidence="10" id="KW-0067">ATP-binding</keyword>
<protein>
    <recommendedName>
        <fullName evidence="16">DNA helicase RecQ</fullName>
        <ecNumber evidence="16">5.6.2.4</ecNumber>
    </recommendedName>
</protein>
<dbReference type="PANTHER" id="PTHR13710:SF105">
    <property type="entry name" value="ATP-DEPENDENT DNA HELICASE Q1"/>
    <property type="match status" value="1"/>
</dbReference>
<evidence type="ECO:0000313" key="21">
    <source>
        <dbReference type="EMBL" id="CAH0999409.1"/>
    </source>
</evidence>
<evidence type="ECO:0000256" key="7">
    <source>
        <dbReference type="ARBA" id="ARBA00022801"/>
    </source>
</evidence>
<accession>A0ABM9AXG2</accession>
<dbReference type="Gene3D" id="1.10.10.10">
    <property type="entry name" value="Winged helix-like DNA-binding domain superfamily/Winged helix DNA-binding domain"/>
    <property type="match status" value="1"/>
</dbReference>
<keyword evidence="6" id="KW-0227">DNA damage</keyword>
<dbReference type="PROSITE" id="PS51192">
    <property type="entry name" value="HELICASE_ATP_BIND_1"/>
    <property type="match status" value="1"/>
</dbReference>
<evidence type="ECO:0000256" key="4">
    <source>
        <dbReference type="ARBA" id="ARBA00022723"/>
    </source>
</evidence>
<dbReference type="SMART" id="SM00487">
    <property type="entry name" value="DEXDc"/>
    <property type="match status" value="1"/>
</dbReference>
<dbReference type="InterPro" id="IPR027417">
    <property type="entry name" value="P-loop_NTPase"/>
</dbReference>
<evidence type="ECO:0000256" key="5">
    <source>
        <dbReference type="ARBA" id="ARBA00022741"/>
    </source>
</evidence>
<evidence type="ECO:0000256" key="8">
    <source>
        <dbReference type="ARBA" id="ARBA00022806"/>
    </source>
</evidence>
<evidence type="ECO:0000256" key="2">
    <source>
        <dbReference type="ARBA" id="ARBA00001947"/>
    </source>
</evidence>
<feature type="domain" description="Helicase C-terminal" evidence="20">
    <location>
        <begin position="216"/>
        <end position="369"/>
    </location>
</feature>
<evidence type="ECO:0000313" key="22">
    <source>
        <dbReference type="Proteomes" id="UP000837803"/>
    </source>
</evidence>
<keyword evidence="4" id="KW-0479">Metal-binding</keyword>
<comment type="cofactor">
    <cofactor evidence="1">
        <name>Mg(2+)</name>
        <dbReference type="ChEBI" id="CHEBI:18420"/>
    </cofactor>
</comment>
<dbReference type="InterPro" id="IPR032284">
    <property type="entry name" value="RecQ_Zn-bd"/>
</dbReference>
<dbReference type="EC" id="5.6.2.4" evidence="16"/>
<dbReference type="InterPro" id="IPR044876">
    <property type="entry name" value="HRDC_dom_sf"/>
</dbReference>
<keyword evidence="5" id="KW-0547">Nucleotide-binding</keyword>
<dbReference type="InterPro" id="IPR010997">
    <property type="entry name" value="HRDC-like_sf"/>
</dbReference>
<evidence type="ECO:0000259" key="20">
    <source>
        <dbReference type="PROSITE" id="PS51194"/>
    </source>
</evidence>
<dbReference type="Gene3D" id="1.10.150.80">
    <property type="entry name" value="HRDC domain"/>
    <property type="match status" value="1"/>
</dbReference>
<sequence>MTPELARTALKKYFGYDDFRPQQLSIIEHVYAGNDGIVLMPTGGGKSMCFQIPAMTMPGTVVVVSPLISLMKDQVDGLTAVGIRAAYLNSSQRGNESHAVEQAYENGELHLLYVSPEKLLSNGFFSFLRRRRVCLFAIDEAHCISAWGHDFRPEYTMLKQLKTAFQDVPVLALTATADRLTRRDMAEQLGIPDAKQFIASFNRPNLSLEVRPGQKRREQIVRFIRERPEQAGIVYCLSRKQTENLADKLREAGYNAEAYHAGLSADRRAKVQSDFINDKTLIVCATIAFGMGIDKSNVRWVIHYTMPKNLENYYQEIGRAGRDGSKSDTLLFYSYNDYTTLKDMISGGGNADIQLAKLDRMKEYAESLACRRRILLNYFSEDHSDDCGNCDVCANPPERFDGTVLAQKALSVVARLRQSVGQGMAIDVLRGSGRQDIRKNGYDQVKTYGAGRDMSSYDWNQYFGQLISLGYLYVAHEDYNKLRLAPAARRVLFDGETVELVKFQIIKDRKKQEESKTAKRAAAPRSRGNLFEVLREVRRNLAREAAIPPYLIFSDKTLEEMAASAPRTELALSRVSGVGEVKLARFGAHFLQAIKSFSDEQPTSTQATPTIPPSTREGDLRKARQAEDRASRGDTPTHLVTYRQYMAGASPRDIARKRGLKATTTYSHLAQAYGEGHEFKIEDLLPGETMNWIDEAMRHVPDAEGRRGILAYIAEHYPGGTVAYYHLDLVAAYRDRHPLPTAS</sequence>
<dbReference type="Pfam" id="PF14493">
    <property type="entry name" value="HTH_40"/>
    <property type="match status" value="1"/>
</dbReference>
<keyword evidence="14" id="KW-0413">Isomerase</keyword>
<dbReference type="InterPro" id="IPR036390">
    <property type="entry name" value="WH_DNA-bd_sf"/>
</dbReference>
<evidence type="ECO:0000256" key="10">
    <source>
        <dbReference type="ARBA" id="ARBA00022840"/>
    </source>
</evidence>
<feature type="domain" description="Helicase ATP-binding" evidence="19">
    <location>
        <begin position="27"/>
        <end position="195"/>
    </location>
</feature>
<keyword evidence="9" id="KW-0862">Zinc</keyword>
<dbReference type="InterPro" id="IPR001650">
    <property type="entry name" value="Helicase_C-like"/>
</dbReference>
<keyword evidence="22" id="KW-1185">Reference proteome</keyword>
<comment type="cofactor">
    <cofactor evidence="2">
        <name>Zn(2+)</name>
        <dbReference type="ChEBI" id="CHEBI:29105"/>
    </cofactor>
</comment>
<evidence type="ECO:0000256" key="6">
    <source>
        <dbReference type="ARBA" id="ARBA00022763"/>
    </source>
</evidence>
<evidence type="ECO:0000259" key="18">
    <source>
        <dbReference type="PROSITE" id="PS50967"/>
    </source>
</evidence>
<dbReference type="SMART" id="SM00341">
    <property type="entry name" value="HRDC"/>
    <property type="match status" value="1"/>
</dbReference>
<evidence type="ECO:0000256" key="12">
    <source>
        <dbReference type="ARBA" id="ARBA00023172"/>
    </source>
</evidence>
<gene>
    <name evidence="21" type="primary">recQ_1</name>
    <name evidence="21" type="ORF">LEM8419_00707</name>
</gene>
<dbReference type="PANTHER" id="PTHR13710">
    <property type="entry name" value="DNA HELICASE RECQ FAMILY MEMBER"/>
    <property type="match status" value="1"/>
</dbReference>
<evidence type="ECO:0000259" key="19">
    <source>
        <dbReference type="PROSITE" id="PS51192"/>
    </source>
</evidence>
<evidence type="ECO:0000256" key="1">
    <source>
        <dbReference type="ARBA" id="ARBA00001946"/>
    </source>
</evidence>
<comment type="similarity">
    <text evidence="3">Belongs to the helicase family. RecQ subfamily.</text>
</comment>
<keyword evidence="13" id="KW-0234">DNA repair</keyword>
<keyword evidence="11" id="KW-0238">DNA-binding</keyword>
<reference evidence="21" key="1">
    <citation type="submission" date="2021-12" db="EMBL/GenBank/DDBJ databases">
        <authorList>
            <person name="Rodrigo-Torres L."/>
            <person name="Arahal R. D."/>
            <person name="Lucena T."/>
        </authorList>
    </citation>
    <scope>NUCLEOTIDE SEQUENCE</scope>
    <source>
        <strain evidence="21">CECT 8419</strain>
    </source>
</reference>
<dbReference type="NCBIfam" id="TIGR01389">
    <property type="entry name" value="recQ"/>
    <property type="match status" value="1"/>
</dbReference>
<evidence type="ECO:0000256" key="15">
    <source>
        <dbReference type="ARBA" id="ARBA00034617"/>
    </source>
</evidence>
<dbReference type="Pfam" id="PF00270">
    <property type="entry name" value="DEAD"/>
    <property type="match status" value="1"/>
</dbReference>
<dbReference type="Pfam" id="PF16124">
    <property type="entry name" value="RecQ_Zn_bind"/>
    <property type="match status" value="1"/>
</dbReference>
<evidence type="ECO:0000256" key="14">
    <source>
        <dbReference type="ARBA" id="ARBA00023235"/>
    </source>
</evidence>
<dbReference type="Pfam" id="PF00271">
    <property type="entry name" value="Helicase_C"/>
    <property type="match status" value="1"/>
</dbReference>
<dbReference type="InterPro" id="IPR018982">
    <property type="entry name" value="RQC_domain"/>
</dbReference>
<dbReference type="SUPFAM" id="SSF46785">
    <property type="entry name" value="Winged helix' DNA-binding domain"/>
    <property type="match status" value="1"/>
</dbReference>
<evidence type="ECO:0000256" key="16">
    <source>
        <dbReference type="NCBIfam" id="TIGR01389"/>
    </source>
</evidence>
<dbReference type="SMART" id="SM00490">
    <property type="entry name" value="HELICc"/>
    <property type="match status" value="1"/>
</dbReference>
<dbReference type="PROSITE" id="PS50967">
    <property type="entry name" value="HRDC"/>
    <property type="match status" value="1"/>
</dbReference>
<dbReference type="InterPro" id="IPR011545">
    <property type="entry name" value="DEAD/DEAH_box_helicase_dom"/>
</dbReference>
<dbReference type="EMBL" id="CAKLPZ010000001">
    <property type="protein sequence ID" value="CAH0999409.1"/>
    <property type="molecule type" value="Genomic_DNA"/>
</dbReference>
<feature type="compositionally biased region" description="Basic and acidic residues" evidence="17">
    <location>
        <begin position="616"/>
        <end position="632"/>
    </location>
</feature>
<evidence type="ECO:0000256" key="13">
    <source>
        <dbReference type="ARBA" id="ARBA00023204"/>
    </source>
</evidence>
<evidence type="ECO:0000256" key="3">
    <source>
        <dbReference type="ARBA" id="ARBA00005446"/>
    </source>
</evidence>
<keyword evidence="12" id="KW-0233">DNA recombination</keyword>
<feature type="region of interest" description="Disordered" evidence="17">
    <location>
        <begin position="597"/>
        <end position="634"/>
    </location>
</feature>
<dbReference type="PROSITE" id="PS51194">
    <property type="entry name" value="HELICASE_CTER"/>
    <property type="match status" value="1"/>
</dbReference>
<organism evidence="21 22">
    <name type="scientific">Neolewinella maritima</name>
    <dbReference type="NCBI Taxonomy" id="1383882"/>
    <lineage>
        <taxon>Bacteria</taxon>
        <taxon>Pseudomonadati</taxon>
        <taxon>Bacteroidota</taxon>
        <taxon>Saprospiria</taxon>
        <taxon>Saprospirales</taxon>
        <taxon>Lewinellaceae</taxon>
        <taxon>Neolewinella</taxon>
    </lineage>
</organism>
<dbReference type="NCBIfam" id="TIGR00614">
    <property type="entry name" value="recQ_fam"/>
    <property type="match status" value="1"/>
</dbReference>
<dbReference type="Pfam" id="PF00570">
    <property type="entry name" value="HRDC"/>
    <property type="match status" value="1"/>
</dbReference>
<dbReference type="GO" id="GO:0016787">
    <property type="term" value="F:hydrolase activity"/>
    <property type="evidence" value="ECO:0007669"/>
    <property type="project" value="UniProtKB-KW"/>
</dbReference>
<evidence type="ECO:0000256" key="17">
    <source>
        <dbReference type="SAM" id="MobiDB-lite"/>
    </source>
</evidence>
<dbReference type="CDD" id="cd18794">
    <property type="entry name" value="SF2_C_RecQ"/>
    <property type="match status" value="1"/>
</dbReference>
<dbReference type="InterPro" id="IPR029491">
    <property type="entry name" value="Helicase_HTH"/>
</dbReference>
<evidence type="ECO:0000256" key="11">
    <source>
        <dbReference type="ARBA" id="ARBA00023125"/>
    </source>
</evidence>
<dbReference type="InterPro" id="IPR014001">
    <property type="entry name" value="Helicase_ATP-bd"/>
</dbReference>
<dbReference type="GO" id="GO:0003678">
    <property type="term" value="F:DNA helicase activity"/>
    <property type="evidence" value="ECO:0007669"/>
    <property type="project" value="UniProtKB-EC"/>
</dbReference>
<dbReference type="InterPro" id="IPR006293">
    <property type="entry name" value="DNA_helicase_ATP-dep_RecQ_bac"/>
</dbReference>
<dbReference type="InterPro" id="IPR004589">
    <property type="entry name" value="DNA_helicase_ATP-dep_RecQ"/>
</dbReference>
<comment type="catalytic activity">
    <reaction evidence="15">
        <text>Couples ATP hydrolysis with the unwinding of duplex DNA by translocating in the 3'-5' direction.</text>
        <dbReference type="EC" id="5.6.2.4"/>
    </reaction>
</comment>
<proteinExistence type="inferred from homology"/>
<name>A0ABM9AXG2_9BACT</name>
<dbReference type="Proteomes" id="UP000837803">
    <property type="component" value="Unassembled WGS sequence"/>
</dbReference>
<dbReference type="SUPFAM" id="SSF47819">
    <property type="entry name" value="HRDC-like"/>
    <property type="match status" value="1"/>
</dbReference>
<dbReference type="Pfam" id="PF09382">
    <property type="entry name" value="RQC"/>
    <property type="match status" value="1"/>
</dbReference>
<comment type="caution">
    <text evidence="21">The sequence shown here is derived from an EMBL/GenBank/DDBJ whole genome shotgun (WGS) entry which is preliminary data.</text>
</comment>
<feature type="compositionally biased region" description="Polar residues" evidence="17">
    <location>
        <begin position="599"/>
        <end position="609"/>
    </location>
</feature>
<keyword evidence="7 21" id="KW-0378">Hydrolase</keyword>